<feature type="non-terminal residue" evidence="2">
    <location>
        <position position="257"/>
    </location>
</feature>
<accession>A0A7J7E7X5</accession>
<protein>
    <recommendedName>
        <fullName evidence="4">Epsin 2</fullName>
    </recommendedName>
</protein>
<keyword evidence="3" id="KW-1185">Reference proteome</keyword>
<reference evidence="2 3" key="1">
    <citation type="journal article" date="2020" name="Mol. Biol. Evol.">
        <title>Interspecific Gene Flow and the Evolution of Specialization in Black and White Rhinoceros.</title>
        <authorList>
            <person name="Moodley Y."/>
            <person name="Westbury M.V."/>
            <person name="Russo I.M."/>
            <person name="Gopalakrishnan S."/>
            <person name="Rakotoarivelo A."/>
            <person name="Olsen R.A."/>
            <person name="Prost S."/>
            <person name="Tunstall T."/>
            <person name="Ryder O.A."/>
            <person name="Dalen L."/>
            <person name="Bruford M.W."/>
        </authorList>
    </citation>
    <scope>NUCLEOTIDE SEQUENCE [LARGE SCALE GENOMIC DNA]</scope>
    <source>
        <strain evidence="2">SBR-YM</strain>
        <tissue evidence="2">Skin</tissue>
    </source>
</reference>
<name>A0A7J7E7X5_DICBM</name>
<evidence type="ECO:0008006" key="4">
    <source>
        <dbReference type="Google" id="ProtNLM"/>
    </source>
</evidence>
<evidence type="ECO:0000313" key="3">
    <source>
        <dbReference type="Proteomes" id="UP000551758"/>
    </source>
</evidence>
<feature type="region of interest" description="Disordered" evidence="1">
    <location>
        <begin position="84"/>
        <end position="128"/>
    </location>
</feature>
<evidence type="ECO:0000313" key="2">
    <source>
        <dbReference type="EMBL" id="KAF5911940.1"/>
    </source>
</evidence>
<dbReference type="AlphaFoldDB" id="A0A7J7E7X5"/>
<gene>
    <name evidence="2" type="ORF">HPG69_015918</name>
</gene>
<proteinExistence type="predicted"/>
<evidence type="ECO:0000256" key="1">
    <source>
        <dbReference type="SAM" id="MobiDB-lite"/>
    </source>
</evidence>
<feature type="region of interest" description="Disordered" evidence="1">
    <location>
        <begin position="1"/>
        <end position="50"/>
    </location>
</feature>
<dbReference type="Proteomes" id="UP000551758">
    <property type="component" value="Unassembled WGS sequence"/>
</dbReference>
<organism evidence="2 3">
    <name type="scientific">Diceros bicornis minor</name>
    <name type="common">South-central black rhinoceros</name>
    <dbReference type="NCBI Taxonomy" id="77932"/>
    <lineage>
        <taxon>Eukaryota</taxon>
        <taxon>Metazoa</taxon>
        <taxon>Chordata</taxon>
        <taxon>Craniata</taxon>
        <taxon>Vertebrata</taxon>
        <taxon>Euteleostomi</taxon>
        <taxon>Mammalia</taxon>
        <taxon>Eutheria</taxon>
        <taxon>Laurasiatheria</taxon>
        <taxon>Perissodactyla</taxon>
        <taxon>Rhinocerotidae</taxon>
        <taxon>Diceros</taxon>
    </lineage>
</organism>
<dbReference type="EMBL" id="JACDTQ010003894">
    <property type="protein sequence ID" value="KAF5911940.1"/>
    <property type="molecule type" value="Genomic_DNA"/>
</dbReference>
<sequence>AKPAASVDPWGVPTGASTHSISKSSDPWAAPQQPAPSAGKTADAWAAASTAKPVSASGAFDLFSNLNGTIKDDFSEFDNLRTSKTTAEVVTSPPSQNNGTTSPDPFESQPLTIASSKPSSARKTPESFLGPNAALVNLDSLVTRPAPPAQSLNPFLAPGAAAASAPVNPFQVNQPQPLTLNQLRGSPVLGSSTSFGPGPGVEPMAVASMTCTASHPALGVSSSSLTPLGPTTMNMVGSMGIPPSAAQATGTTNPFLL</sequence>
<feature type="compositionally biased region" description="Low complexity" evidence="1">
    <location>
        <begin position="24"/>
        <end position="50"/>
    </location>
</feature>
<feature type="compositionally biased region" description="Polar residues" evidence="1">
    <location>
        <begin position="84"/>
        <end position="122"/>
    </location>
</feature>
<comment type="caution">
    <text evidence="2">The sequence shown here is derived from an EMBL/GenBank/DDBJ whole genome shotgun (WGS) entry which is preliminary data.</text>
</comment>